<protein>
    <submittedName>
        <fullName evidence="1">Uncharacterized protein</fullName>
    </submittedName>
</protein>
<dbReference type="PATRIC" id="fig|1185652.3.peg.5583"/>
<evidence type="ECO:0000313" key="1">
    <source>
        <dbReference type="EMBL" id="AFL53901.1"/>
    </source>
</evidence>
<proteinExistence type="predicted"/>
<sequence length="40" mass="4337">MRLVLLIIFDSIFSILVLKYADNSLGNAPIAATADKLSDN</sequence>
<dbReference type="AlphaFoldDB" id="I3XDE5"/>
<evidence type="ECO:0000313" key="2">
    <source>
        <dbReference type="Proteomes" id="UP000006180"/>
    </source>
</evidence>
<accession>I3XDE5</accession>
<dbReference type="Proteomes" id="UP000006180">
    <property type="component" value="Chromosome"/>
</dbReference>
<dbReference type="KEGG" id="sfd:USDA257_c53780"/>
<reference evidence="1 2" key="1">
    <citation type="journal article" date="2012" name="J. Bacteriol.">
        <title>Complete genome sequence of the broad-host-range strain Sinorhizobium fredii USDA257.</title>
        <authorList>
            <person name="Schuldes J."/>
            <person name="Rodriguez Orbegoso M."/>
            <person name="Schmeisser C."/>
            <person name="Krishnan H.B."/>
            <person name="Daniel R."/>
            <person name="Streit W.R."/>
        </authorList>
    </citation>
    <scope>NUCLEOTIDE SEQUENCE [LARGE SCALE GENOMIC DNA]</scope>
    <source>
        <strain evidence="1 2">USDA 257</strain>
    </source>
</reference>
<gene>
    <name evidence="1" type="ORF">USDA257_c53780</name>
</gene>
<dbReference type="EMBL" id="CP003563">
    <property type="protein sequence ID" value="AFL53901.1"/>
    <property type="molecule type" value="Genomic_DNA"/>
</dbReference>
<dbReference type="HOGENOM" id="CLU_3296575_0_0_5"/>
<name>I3XDE5_SINF2</name>
<organism evidence="1 2">
    <name type="scientific">Sinorhizobium fredii (strain USDA 257)</name>
    <dbReference type="NCBI Taxonomy" id="1185652"/>
    <lineage>
        <taxon>Bacteria</taxon>
        <taxon>Pseudomonadati</taxon>
        <taxon>Pseudomonadota</taxon>
        <taxon>Alphaproteobacteria</taxon>
        <taxon>Hyphomicrobiales</taxon>
        <taxon>Rhizobiaceae</taxon>
        <taxon>Sinorhizobium/Ensifer group</taxon>
        <taxon>Sinorhizobium</taxon>
    </lineage>
</organism>